<evidence type="ECO:0000256" key="2">
    <source>
        <dbReference type="ARBA" id="ARBA00013414"/>
    </source>
</evidence>
<comment type="caution">
    <text evidence="6">The sequence shown here is derived from an EMBL/GenBank/DDBJ whole genome shotgun (WGS) entry which is preliminary data.</text>
</comment>
<evidence type="ECO:0000256" key="1">
    <source>
        <dbReference type="ARBA" id="ARBA00007274"/>
    </source>
</evidence>
<dbReference type="STRING" id="1230456.C468_00015"/>
<evidence type="ECO:0000259" key="5">
    <source>
        <dbReference type="Pfam" id="PF25087"/>
    </source>
</evidence>
<feature type="domain" description="Nucleotidyl transferase" evidence="4">
    <location>
        <begin position="1"/>
        <end position="205"/>
    </location>
</feature>
<dbReference type="Pfam" id="PF00483">
    <property type="entry name" value="NTP_transferase"/>
    <property type="match status" value="1"/>
</dbReference>
<reference evidence="6 7" key="1">
    <citation type="journal article" date="2014" name="PLoS Genet.">
        <title>Phylogenetically driven sequencing of extremely halophilic archaea reveals strategies for static and dynamic osmo-response.</title>
        <authorList>
            <person name="Becker E.A."/>
            <person name="Seitzer P.M."/>
            <person name="Tritt A."/>
            <person name="Larsen D."/>
            <person name="Krusor M."/>
            <person name="Yao A.I."/>
            <person name="Wu D."/>
            <person name="Madern D."/>
            <person name="Eisen J.A."/>
            <person name="Darling A.E."/>
            <person name="Facciotti M.T."/>
        </authorList>
    </citation>
    <scope>NUCLEOTIDE SEQUENCE [LARGE SCALE GENOMIC DNA]</scope>
    <source>
        <strain evidence="6 7">JCM 14978</strain>
    </source>
</reference>
<dbReference type="Gene3D" id="3.90.550.10">
    <property type="entry name" value="Spore Coat Polysaccharide Biosynthesis Protein SpsA, Chain A"/>
    <property type="match status" value="1"/>
</dbReference>
<dbReference type="InterPro" id="IPR056729">
    <property type="entry name" value="GMPPB_C"/>
</dbReference>
<dbReference type="InterPro" id="IPR029044">
    <property type="entry name" value="Nucleotide-diphossugar_trans"/>
</dbReference>
<dbReference type="Pfam" id="PF25087">
    <property type="entry name" value="GMPPB_C"/>
    <property type="match status" value="1"/>
</dbReference>
<evidence type="ECO:0000259" key="4">
    <source>
        <dbReference type="Pfam" id="PF00483"/>
    </source>
</evidence>
<dbReference type="SUPFAM" id="SSF51161">
    <property type="entry name" value="Trimeric LpxA-like enzymes"/>
    <property type="match status" value="1"/>
</dbReference>
<comment type="similarity">
    <text evidence="1">Belongs to the transferase hexapeptide repeat family.</text>
</comment>
<name>M0PJW6_9EURY</name>
<evidence type="ECO:0000313" key="7">
    <source>
        <dbReference type="Proteomes" id="UP000011546"/>
    </source>
</evidence>
<dbReference type="InterPro" id="IPR005835">
    <property type="entry name" value="NTP_transferase_dom"/>
</dbReference>
<gene>
    <name evidence="6" type="ORF">C468_00015</name>
</gene>
<evidence type="ECO:0000313" key="6">
    <source>
        <dbReference type="EMBL" id="EMA70371.1"/>
    </source>
</evidence>
<proteinExistence type="inferred from homology"/>
<dbReference type="EMBL" id="AOJH01000001">
    <property type="protein sequence ID" value="EMA70371.1"/>
    <property type="molecule type" value="Genomic_DNA"/>
</dbReference>
<dbReference type="PROSITE" id="PS00101">
    <property type="entry name" value="HEXAPEP_TRANSFERASES"/>
    <property type="match status" value="1"/>
</dbReference>
<dbReference type="PANTHER" id="PTHR22572">
    <property type="entry name" value="SUGAR-1-PHOSPHATE GUANYL TRANSFERASE"/>
    <property type="match status" value="1"/>
</dbReference>
<dbReference type="Proteomes" id="UP000011546">
    <property type="component" value="Unassembled WGS sequence"/>
</dbReference>
<dbReference type="PATRIC" id="fig|1230456.3.peg.2"/>
<dbReference type="InterPro" id="IPR050486">
    <property type="entry name" value="Mannose-1P_guanyltransferase"/>
</dbReference>
<dbReference type="CDD" id="cd04181">
    <property type="entry name" value="NTP_transferase"/>
    <property type="match status" value="1"/>
</dbReference>
<dbReference type="InterPro" id="IPR011004">
    <property type="entry name" value="Trimer_LpxA-like_sf"/>
</dbReference>
<accession>M0PJW6</accession>
<sequence length="363" mass="38021">MIPVANRPLLEYVVEAVAEAGLDHITLVVGYHQERIRNHFGDGDEWDVTIEYVEQSTQLGTGHAVLQAEPVVDGPFVVLNGDRVVDAALVERVADATRDGTRPTMAITAVETPRDYGVVAFDEERVTEIVEKPERPVETNRINAGVYGFSPAIFDAIRNTNTHGELALTATLNELADETDGVNGITYTGRWLDVSNLWDLLTVNAGLIGAEATASNESRVESASVSIADDVVLADGIRVGPTVTIGGNTAVGRNVTIGSNAVLENAIVFPDAVIGAGAVVRDAVVANNARIGPNVTIEGTPSTMVIEESVHHNIEFGGVVGDNATIGPGAILTTGAIVGDDVDTDAGVTIDSRVAAGTTVRRG</sequence>
<dbReference type="Gene3D" id="2.160.10.10">
    <property type="entry name" value="Hexapeptide repeat proteins"/>
    <property type="match status" value="1"/>
</dbReference>
<keyword evidence="7" id="KW-1185">Reference proteome</keyword>
<dbReference type="AlphaFoldDB" id="M0PJW6"/>
<organism evidence="6 7">
    <name type="scientific">Halorubrum kocurii JCM 14978</name>
    <dbReference type="NCBI Taxonomy" id="1230456"/>
    <lineage>
        <taxon>Archaea</taxon>
        <taxon>Methanobacteriati</taxon>
        <taxon>Methanobacteriota</taxon>
        <taxon>Stenosarchaea group</taxon>
        <taxon>Halobacteria</taxon>
        <taxon>Halobacteriales</taxon>
        <taxon>Haloferacaceae</taxon>
        <taxon>Halorubrum</taxon>
    </lineage>
</organism>
<dbReference type="GO" id="GO:0016740">
    <property type="term" value="F:transferase activity"/>
    <property type="evidence" value="ECO:0007669"/>
    <property type="project" value="UniProtKB-KW"/>
</dbReference>
<dbReference type="InterPro" id="IPR018357">
    <property type="entry name" value="Hexapep_transf_CS"/>
</dbReference>
<protein>
    <recommendedName>
        <fullName evidence="2">Bifunctional protein GlmU</fullName>
    </recommendedName>
</protein>
<keyword evidence="3 6" id="KW-0808">Transferase</keyword>
<dbReference type="SUPFAM" id="SSF53448">
    <property type="entry name" value="Nucleotide-diphospho-sugar transferases"/>
    <property type="match status" value="1"/>
</dbReference>
<evidence type="ECO:0000256" key="3">
    <source>
        <dbReference type="ARBA" id="ARBA00022679"/>
    </source>
</evidence>
<feature type="domain" description="Mannose-1-phosphate guanyltransferase C-terminal" evidence="5">
    <location>
        <begin position="229"/>
        <end position="352"/>
    </location>
</feature>